<dbReference type="eggNOG" id="COG3385">
    <property type="taxonomic scope" value="Bacteria"/>
</dbReference>
<dbReference type="EMBL" id="GL890840">
    <property type="protein sequence ID" value="EGJ33881.1"/>
    <property type="molecule type" value="Genomic_DNA"/>
</dbReference>
<proteinExistence type="predicted"/>
<dbReference type="InterPro" id="IPR012337">
    <property type="entry name" value="RNaseH-like_sf"/>
</dbReference>
<gene>
    <name evidence="1" type="ORF">LYNGBM3L_19910</name>
</gene>
<dbReference type="AlphaFoldDB" id="F4XMH2"/>
<dbReference type="SUPFAM" id="SSF53098">
    <property type="entry name" value="Ribonuclease H-like"/>
    <property type="match status" value="1"/>
</dbReference>
<dbReference type="HOGENOM" id="CLU_2382969_0_0_3"/>
<protein>
    <submittedName>
        <fullName evidence="1">Uncharacterized protein</fullName>
    </submittedName>
</protein>
<name>F4XMH2_9CYAN</name>
<organism evidence="1 2">
    <name type="scientific">Moorena producens 3L</name>
    <dbReference type="NCBI Taxonomy" id="489825"/>
    <lineage>
        <taxon>Bacteria</taxon>
        <taxon>Bacillati</taxon>
        <taxon>Cyanobacteriota</taxon>
        <taxon>Cyanophyceae</taxon>
        <taxon>Coleofasciculales</taxon>
        <taxon>Coleofasciculaceae</taxon>
        <taxon>Moorena</taxon>
    </lineage>
</organism>
<evidence type="ECO:0000313" key="2">
    <source>
        <dbReference type="Proteomes" id="UP000003959"/>
    </source>
</evidence>
<reference evidence="2" key="1">
    <citation type="journal article" date="2011" name="Proc. Natl. Acad. Sci. U.S.A.">
        <title>Genomic insights into the physiology and ecology of the marine filamentous cyanobacterium Lyngbya majuscula.</title>
        <authorList>
            <person name="Jones A.C."/>
            <person name="Monroe E.A."/>
            <person name="Podell S."/>
            <person name="Hess W.R."/>
            <person name="Klages S."/>
            <person name="Esquenazi E."/>
            <person name="Niessen S."/>
            <person name="Hoover H."/>
            <person name="Rothmann M."/>
            <person name="Lasken R.S."/>
            <person name="Yates J.R.III."/>
            <person name="Reinhardt R."/>
            <person name="Kube M."/>
            <person name="Burkart M.D."/>
            <person name="Allen E.E."/>
            <person name="Dorrestein P.C."/>
            <person name="Gerwick W.H."/>
            <person name="Gerwick L."/>
        </authorList>
    </citation>
    <scope>NUCLEOTIDE SEQUENCE [LARGE SCALE GENOMIC DNA]</scope>
    <source>
        <strain evidence="2">3L</strain>
    </source>
</reference>
<evidence type="ECO:0000313" key="1">
    <source>
        <dbReference type="EMBL" id="EGJ33881.1"/>
    </source>
</evidence>
<dbReference type="Proteomes" id="UP000003959">
    <property type="component" value="Unassembled WGS sequence"/>
</dbReference>
<sequence length="94" mass="10831">MGETPKTALPPQDRAASLQTIYLRIMRRDPRAVYLPIGMRASRDVVQKECKVRCQVEEFHLKLKQLTGIESCQGRKGRIQRNHIACAILVWLFP</sequence>
<accession>F4XMH2</accession>
<keyword evidence="2" id="KW-1185">Reference proteome</keyword>